<dbReference type="Pfam" id="PF01370">
    <property type="entry name" value="Epimerase"/>
    <property type="match status" value="1"/>
</dbReference>
<name>A0A1G2R7E4_9BACT</name>
<comment type="similarity">
    <text evidence="1">Belongs to the NAD(P)-dependent epimerase/dehydratase family.</text>
</comment>
<organism evidence="3 4">
    <name type="scientific">Candidatus Wildermuthbacteria bacterium RIFCSPHIGHO2_02_FULL_47_17</name>
    <dbReference type="NCBI Taxonomy" id="1802452"/>
    <lineage>
        <taxon>Bacteria</taxon>
        <taxon>Candidatus Wildermuthiibacteriota</taxon>
    </lineage>
</organism>
<dbReference type="InterPro" id="IPR001509">
    <property type="entry name" value="Epimerase_deHydtase"/>
</dbReference>
<reference evidence="3 4" key="1">
    <citation type="journal article" date="2016" name="Nat. Commun.">
        <title>Thousands of microbial genomes shed light on interconnected biogeochemical processes in an aquifer system.</title>
        <authorList>
            <person name="Anantharaman K."/>
            <person name="Brown C.T."/>
            <person name="Hug L.A."/>
            <person name="Sharon I."/>
            <person name="Castelle C.J."/>
            <person name="Probst A.J."/>
            <person name="Thomas B.C."/>
            <person name="Singh A."/>
            <person name="Wilkins M.J."/>
            <person name="Karaoz U."/>
            <person name="Brodie E.L."/>
            <person name="Williams K.H."/>
            <person name="Hubbard S.S."/>
            <person name="Banfield J.F."/>
        </authorList>
    </citation>
    <scope>NUCLEOTIDE SEQUENCE [LARGE SCALE GENOMIC DNA]</scope>
</reference>
<gene>
    <name evidence="3" type="ORF">A3D59_01170</name>
</gene>
<dbReference type="AlphaFoldDB" id="A0A1G2R7E4"/>
<dbReference type="SUPFAM" id="SSF51735">
    <property type="entry name" value="NAD(P)-binding Rossmann-fold domains"/>
    <property type="match status" value="1"/>
</dbReference>
<dbReference type="PROSITE" id="PS00061">
    <property type="entry name" value="ADH_SHORT"/>
    <property type="match status" value="1"/>
</dbReference>
<comment type="caution">
    <text evidence="3">The sequence shown here is derived from an EMBL/GenBank/DDBJ whole genome shotgun (WGS) entry which is preliminary data.</text>
</comment>
<evidence type="ECO:0000313" key="3">
    <source>
        <dbReference type="EMBL" id="OHA68774.1"/>
    </source>
</evidence>
<proteinExistence type="inferred from homology"/>
<dbReference type="Gene3D" id="3.40.50.720">
    <property type="entry name" value="NAD(P)-binding Rossmann-like Domain"/>
    <property type="match status" value="1"/>
</dbReference>
<dbReference type="InterPro" id="IPR020904">
    <property type="entry name" value="Sc_DH/Rdtase_CS"/>
</dbReference>
<sequence>MKEKCLVTGSRGFIGSRLIQYLAENDYESVPLAREALSSPDILKETLQIERPEIIFHLAAYGNHYQQKDAREIFQANLIGTFNLLEAAAEMGFRAFINSGSSSEYGRKTLPMRENMLPETDTFYGATKVGSTFLARAFARQLGLPIVTVRPFSVYGSGEAKNRFIPTAIRCALNGEELALASGVHDWIFVDDFVDGMVVVSKNAASFSGEVINIGNGIQYTNAEVVRAIEQVTGKKVKIKIADKLRAYDTETVWVADNSLLLGLGWQPHYDLLEGIKKTIDAIRTDS</sequence>
<dbReference type="Proteomes" id="UP000179258">
    <property type="component" value="Unassembled WGS sequence"/>
</dbReference>
<dbReference type="InterPro" id="IPR036291">
    <property type="entry name" value="NAD(P)-bd_dom_sf"/>
</dbReference>
<feature type="domain" description="NAD-dependent epimerase/dehydratase" evidence="2">
    <location>
        <begin position="6"/>
        <end position="215"/>
    </location>
</feature>
<evidence type="ECO:0000313" key="4">
    <source>
        <dbReference type="Proteomes" id="UP000179258"/>
    </source>
</evidence>
<dbReference type="PANTHER" id="PTHR43000">
    <property type="entry name" value="DTDP-D-GLUCOSE 4,6-DEHYDRATASE-RELATED"/>
    <property type="match status" value="1"/>
</dbReference>
<accession>A0A1G2R7E4</accession>
<protein>
    <recommendedName>
        <fullName evidence="2">NAD-dependent epimerase/dehydratase domain-containing protein</fullName>
    </recommendedName>
</protein>
<dbReference type="EMBL" id="MHTX01000008">
    <property type="protein sequence ID" value="OHA68774.1"/>
    <property type="molecule type" value="Genomic_DNA"/>
</dbReference>
<evidence type="ECO:0000259" key="2">
    <source>
        <dbReference type="Pfam" id="PF01370"/>
    </source>
</evidence>
<evidence type="ECO:0000256" key="1">
    <source>
        <dbReference type="ARBA" id="ARBA00007637"/>
    </source>
</evidence>